<dbReference type="RefSeq" id="XP_028881772.1">
    <property type="nucleotide sequence ID" value="XM_029026800.1"/>
</dbReference>
<dbReference type="PROSITE" id="PS50096">
    <property type="entry name" value="IQ"/>
    <property type="match status" value="4"/>
</dbReference>
<dbReference type="GO" id="GO:0000922">
    <property type="term" value="C:spindle pole"/>
    <property type="evidence" value="ECO:0007669"/>
    <property type="project" value="TreeGrafter"/>
</dbReference>
<dbReference type="InterPro" id="IPR051185">
    <property type="entry name" value="ASPM"/>
</dbReference>
<feature type="compositionally biased region" description="Low complexity" evidence="6">
    <location>
        <begin position="8"/>
        <end position="29"/>
    </location>
</feature>
<protein>
    <submittedName>
        <fullName evidence="7">Uncharacterized protein</fullName>
    </submittedName>
</protein>
<dbReference type="OrthoDB" id="2148418at2759"/>
<dbReference type="Pfam" id="PF00612">
    <property type="entry name" value="IQ"/>
    <property type="match status" value="3"/>
</dbReference>
<evidence type="ECO:0000313" key="7">
    <source>
        <dbReference type="EMBL" id="ORC87706.1"/>
    </source>
</evidence>
<name>A0A1X0NSM4_9TRYP</name>
<evidence type="ECO:0000256" key="1">
    <source>
        <dbReference type="ARBA" id="ARBA00004496"/>
    </source>
</evidence>
<dbReference type="InterPro" id="IPR000048">
    <property type="entry name" value="IQ_motif_EF-hand-BS"/>
</dbReference>
<keyword evidence="5" id="KW-0175">Coiled coil</keyword>
<dbReference type="VEuPathDB" id="TriTrypDB:TM35_000201150"/>
<organism evidence="7 8">
    <name type="scientific">Trypanosoma theileri</name>
    <dbReference type="NCBI Taxonomy" id="67003"/>
    <lineage>
        <taxon>Eukaryota</taxon>
        <taxon>Discoba</taxon>
        <taxon>Euglenozoa</taxon>
        <taxon>Kinetoplastea</taxon>
        <taxon>Metakinetoplastina</taxon>
        <taxon>Trypanosomatida</taxon>
        <taxon>Trypanosomatidae</taxon>
        <taxon>Trypanosoma</taxon>
    </lineage>
</organism>
<dbReference type="PANTHER" id="PTHR22706:SF1">
    <property type="entry name" value="ASSEMBLY FACTOR FOR SPINDLE MICROTUBULES"/>
    <property type="match status" value="1"/>
</dbReference>
<evidence type="ECO:0000313" key="8">
    <source>
        <dbReference type="Proteomes" id="UP000192257"/>
    </source>
</evidence>
<dbReference type="GO" id="GO:0000278">
    <property type="term" value="P:mitotic cell cycle"/>
    <property type="evidence" value="ECO:0007669"/>
    <property type="project" value="TreeGrafter"/>
</dbReference>
<comment type="subcellular location">
    <subcellularLocation>
        <location evidence="1">Cytoplasm</location>
    </subcellularLocation>
</comment>
<dbReference type="GO" id="GO:0007051">
    <property type="term" value="P:spindle organization"/>
    <property type="evidence" value="ECO:0007669"/>
    <property type="project" value="TreeGrafter"/>
</dbReference>
<feature type="region of interest" description="Disordered" evidence="6">
    <location>
        <begin position="54"/>
        <end position="89"/>
    </location>
</feature>
<evidence type="ECO:0000256" key="3">
    <source>
        <dbReference type="ARBA" id="ARBA00022737"/>
    </source>
</evidence>
<dbReference type="Gene3D" id="1.20.5.190">
    <property type="match status" value="1"/>
</dbReference>
<evidence type="ECO:0000256" key="5">
    <source>
        <dbReference type="SAM" id="Coils"/>
    </source>
</evidence>
<proteinExistence type="predicted"/>
<evidence type="ECO:0000256" key="6">
    <source>
        <dbReference type="SAM" id="MobiDB-lite"/>
    </source>
</evidence>
<feature type="compositionally biased region" description="Low complexity" evidence="6">
    <location>
        <begin position="77"/>
        <end position="87"/>
    </location>
</feature>
<reference evidence="7 8" key="1">
    <citation type="submission" date="2017-03" db="EMBL/GenBank/DDBJ databases">
        <title>An alternative strategy for trypanosome survival in the mammalian bloodstream revealed through genome and transcriptome analysis of the ubiquitous bovine parasite Trypanosoma (Megatrypanum) theileri.</title>
        <authorList>
            <person name="Kelly S."/>
            <person name="Ivens A."/>
            <person name="Mott A."/>
            <person name="O'Neill E."/>
            <person name="Emms D."/>
            <person name="Macleod O."/>
            <person name="Voorheis P."/>
            <person name="Matthews J."/>
            <person name="Matthews K."/>
            <person name="Carrington M."/>
        </authorList>
    </citation>
    <scope>NUCLEOTIDE SEQUENCE [LARGE SCALE GENOMIC DNA]</scope>
    <source>
        <strain evidence="7">Edinburgh</strain>
    </source>
</reference>
<dbReference type="GeneID" id="39986580"/>
<dbReference type="Proteomes" id="UP000192257">
    <property type="component" value="Unassembled WGS sequence"/>
</dbReference>
<evidence type="ECO:0000256" key="4">
    <source>
        <dbReference type="ARBA" id="ARBA00022860"/>
    </source>
</evidence>
<keyword evidence="3" id="KW-0677">Repeat</keyword>
<dbReference type="GO" id="GO:0005516">
    <property type="term" value="F:calmodulin binding"/>
    <property type="evidence" value="ECO:0007669"/>
    <property type="project" value="UniProtKB-KW"/>
</dbReference>
<gene>
    <name evidence="7" type="ORF">TM35_000201150</name>
</gene>
<sequence length="772" mass="89948">MNVDERLPPIASAMASTSPSTSPAALSRSYSRSRGSTNSIFLPAINGLRGEFSHTRQNRKSQLSRHTTSTTPMFFHSSTTSGGTVSGLHRQTCRDTDKYLLTAVAKTRAIMQKFVGQLQTYHTFNPTFVKGGVYSTQEGELTFASSAAWDTVGRSLDASNSYSVRHNFDEHFTSSLERIPSVKEHILLTLNNYTPPSNEGDSPSNVQPVVFNDRHSVSFDLWRREHPTASAEEVRKGLRFWDMERAKYERLGRQGMLRQQQSELDELSAYSRENEATISKSVISREQKPVGKLIELTPEQLEQQALWEVFLSGERIFKRNACAVRAASATTGVSTVASKIINDYSKSDELHEWVEYEWKNNTDRHEEAALRIQCAYRCHLAKVAASLRRYRRQLRFLESLREEEHAKRSWNTALRVVTEELHNVNSNFDTTWRSVNFVFSKFYATALKRRAQKKEEEERMREVQEYAALTIQRVYRGHCDRQEAKAVRYPGLILSRRQRRRQAAAIILQAAWRGHRARVLLHKQLKAVLVIQRLVRSSSARKQLRELRAEKYEDVEYSTQQFAARTIMRVLRKCVLRRREYMMERWPHVQTIRRVARGYQARLALQRRKYQLYVLSKALQVALWGQRHFRGARGRARAKWERANRDKLLYERRCLDAAIVIQRSWRLYSKFINKGIDKQNKNTTVVTNAWDHKSEPVPEHIAKPACIIIQRWYRSMRVLRKAIAERNEKRNLLLIQEAAERILRFYRECKSRKLSLTILQKSEVTVDEIKPI</sequence>
<comment type="caution">
    <text evidence="7">The sequence shown here is derived from an EMBL/GenBank/DDBJ whole genome shotgun (WGS) entry which is preliminary data.</text>
</comment>
<keyword evidence="4" id="KW-0112">Calmodulin-binding</keyword>
<evidence type="ECO:0000256" key="2">
    <source>
        <dbReference type="ARBA" id="ARBA00022490"/>
    </source>
</evidence>
<dbReference type="EMBL" id="NBCO01000020">
    <property type="protein sequence ID" value="ORC87706.1"/>
    <property type="molecule type" value="Genomic_DNA"/>
</dbReference>
<dbReference type="STRING" id="67003.A0A1X0NSM4"/>
<keyword evidence="2" id="KW-0963">Cytoplasm</keyword>
<feature type="coiled-coil region" evidence="5">
    <location>
        <begin position="380"/>
        <end position="407"/>
    </location>
</feature>
<dbReference type="PANTHER" id="PTHR22706">
    <property type="entry name" value="ASSEMBLY FACTOR FOR SPINDLE MICROTUBULES"/>
    <property type="match status" value="1"/>
</dbReference>
<accession>A0A1X0NSM4</accession>
<dbReference type="AlphaFoldDB" id="A0A1X0NSM4"/>
<feature type="region of interest" description="Disordered" evidence="6">
    <location>
        <begin position="1"/>
        <end position="35"/>
    </location>
</feature>
<dbReference type="GO" id="GO:0051295">
    <property type="term" value="P:establishment of meiotic spindle localization"/>
    <property type="evidence" value="ECO:0007669"/>
    <property type="project" value="TreeGrafter"/>
</dbReference>
<dbReference type="GO" id="GO:0005737">
    <property type="term" value="C:cytoplasm"/>
    <property type="evidence" value="ECO:0007669"/>
    <property type="project" value="UniProtKB-SubCell"/>
</dbReference>
<dbReference type="SMART" id="SM00015">
    <property type="entry name" value="IQ"/>
    <property type="match status" value="5"/>
</dbReference>
<keyword evidence="8" id="KW-1185">Reference proteome</keyword>